<reference evidence="8" key="1">
    <citation type="submission" date="2019-09" db="EMBL/GenBank/DDBJ databases">
        <title>In-depth cultivation of the pig gut microbiome towards novel bacterial diversity and tailored functional studies.</title>
        <authorList>
            <person name="Wylensek D."/>
            <person name="Hitch T.C.A."/>
            <person name="Clavel T."/>
        </authorList>
    </citation>
    <scope>NUCLEOTIDE SEQUENCE</scope>
    <source>
        <strain evidence="8">RF-744-FAT-WT-3</strain>
    </source>
</reference>
<gene>
    <name evidence="8" type="primary">mmuM</name>
    <name evidence="8" type="ORF">FYJ66_08765</name>
</gene>
<evidence type="ECO:0000256" key="6">
    <source>
        <dbReference type="PROSITE-ProRule" id="PRU00333"/>
    </source>
</evidence>
<dbReference type="InterPro" id="IPR036589">
    <property type="entry name" value="HCY_dom_sf"/>
</dbReference>
<feature type="binding site" evidence="6">
    <location>
        <position position="293"/>
    </location>
    <ligand>
        <name>Zn(2+)</name>
        <dbReference type="ChEBI" id="CHEBI:29105"/>
    </ligand>
</feature>
<dbReference type="GO" id="GO:0008898">
    <property type="term" value="F:S-adenosylmethionine-homocysteine S-methyltransferase activity"/>
    <property type="evidence" value="ECO:0007669"/>
    <property type="project" value="TreeGrafter"/>
</dbReference>
<evidence type="ECO:0000256" key="4">
    <source>
        <dbReference type="ARBA" id="ARBA00022833"/>
    </source>
</evidence>
<sequence>MTGKIQELINETGKFIIDGSMSSALEAMGCDLNDSLWTAKVLLQEPELIKKVHKYYFRAGADCGITCTYQATVDGFMKRGLSRKAAENTIRGAVRLFLEAREEWWNEEEHPGRVYPLCLGSIGPFGAYLADGSEYRGNYDISRDELKDFHEIQIKLVHEGGADVILCETVPSLDEALVQSEICEEKGLEYWISFSCQDGHRTCEGQEISDCAEVLRNRPHLQMIGVNCTQPQYVESLIKKMVEKGDKPVAAYPNNGSVYDPVTKTWKTPEAWMGFYSYALSYYRAGAAAVGGCCTTLAPEIQSARKARDYFVTEENK</sequence>
<evidence type="ECO:0000313" key="8">
    <source>
        <dbReference type="EMBL" id="MST69669.1"/>
    </source>
</evidence>
<organism evidence="8">
    <name type="scientific">Baileyella intestinalis</name>
    <dbReference type="NCBI Taxonomy" id="2606709"/>
    <lineage>
        <taxon>Bacteria</taxon>
        <taxon>Bacillati</taxon>
        <taxon>Bacillota</taxon>
        <taxon>Clostridia</taxon>
        <taxon>Peptostreptococcales</taxon>
        <taxon>Anaerovoracaceae</taxon>
        <taxon>Baileyella</taxon>
    </lineage>
</organism>
<feature type="domain" description="Hcy-binding" evidence="7">
    <location>
        <begin position="3"/>
        <end position="308"/>
    </location>
</feature>
<name>A0A6A8MBQ0_9FIRM</name>
<dbReference type="PANTHER" id="PTHR46015">
    <property type="entry name" value="ZGC:172121"/>
    <property type="match status" value="1"/>
</dbReference>
<dbReference type="RefSeq" id="WP_154573130.1">
    <property type="nucleotide sequence ID" value="NZ_VUNB01000007.1"/>
</dbReference>
<dbReference type="GO" id="GO:0032259">
    <property type="term" value="P:methylation"/>
    <property type="evidence" value="ECO:0007669"/>
    <property type="project" value="UniProtKB-KW"/>
</dbReference>
<dbReference type="EC" id="2.1.1.10" evidence="8"/>
<dbReference type="GO" id="GO:0009086">
    <property type="term" value="P:methionine biosynthetic process"/>
    <property type="evidence" value="ECO:0007669"/>
    <property type="project" value="InterPro"/>
</dbReference>
<proteinExistence type="predicted"/>
<dbReference type="Pfam" id="PF02574">
    <property type="entry name" value="S-methyl_trans"/>
    <property type="match status" value="1"/>
</dbReference>
<evidence type="ECO:0000256" key="2">
    <source>
        <dbReference type="ARBA" id="ARBA00022679"/>
    </source>
</evidence>
<keyword evidence="3 5" id="KW-0479">Metal-binding</keyword>
<dbReference type="GO" id="GO:0033528">
    <property type="term" value="P:S-methylmethionine cycle"/>
    <property type="evidence" value="ECO:0007669"/>
    <property type="project" value="TreeGrafter"/>
</dbReference>
<dbReference type="EMBL" id="VUNB01000007">
    <property type="protein sequence ID" value="MST69669.1"/>
    <property type="molecule type" value="Genomic_DNA"/>
</dbReference>
<dbReference type="AlphaFoldDB" id="A0A6A8MBQ0"/>
<dbReference type="Gene3D" id="3.20.20.330">
    <property type="entry name" value="Homocysteine-binding-like domain"/>
    <property type="match status" value="1"/>
</dbReference>
<keyword evidence="4 5" id="KW-0862">Zinc</keyword>
<feature type="binding site" evidence="5 6">
    <location>
        <position position="228"/>
    </location>
    <ligand>
        <name>Zn(2+)</name>
        <dbReference type="ChEBI" id="CHEBI:29105"/>
    </ligand>
</feature>
<comment type="cofactor">
    <cofactor evidence="5">
        <name>Zn(2+)</name>
        <dbReference type="ChEBI" id="CHEBI:29105"/>
    </cofactor>
    <text evidence="5">Binds 1 zinc ion per subunit.</text>
</comment>
<evidence type="ECO:0000256" key="3">
    <source>
        <dbReference type="ARBA" id="ARBA00022723"/>
    </source>
</evidence>
<evidence type="ECO:0000256" key="5">
    <source>
        <dbReference type="PIRSR" id="PIRSR037505-2"/>
    </source>
</evidence>
<protein>
    <submittedName>
        <fullName evidence="8">Homocysteine S-methyltransferase</fullName>
        <ecNumber evidence="8">2.1.1.10</ecNumber>
    </submittedName>
</protein>
<keyword evidence="1 6" id="KW-0489">Methyltransferase</keyword>
<keyword evidence="2 6" id="KW-0808">Transferase</keyword>
<dbReference type="PROSITE" id="PS50970">
    <property type="entry name" value="HCY"/>
    <property type="match status" value="1"/>
</dbReference>
<comment type="caution">
    <text evidence="8">The sequence shown here is derived from an EMBL/GenBank/DDBJ whole genome shotgun (WGS) entry which is preliminary data.</text>
</comment>
<dbReference type="GO" id="GO:0008270">
    <property type="term" value="F:zinc ion binding"/>
    <property type="evidence" value="ECO:0007669"/>
    <property type="project" value="InterPro"/>
</dbReference>
<dbReference type="InterPro" id="IPR051486">
    <property type="entry name" value="Hcy_S-methyltransferase"/>
</dbReference>
<accession>A0A6A8MBQ0</accession>
<evidence type="ECO:0000259" key="7">
    <source>
        <dbReference type="PROSITE" id="PS50970"/>
    </source>
</evidence>
<dbReference type="SUPFAM" id="SSF82282">
    <property type="entry name" value="Homocysteine S-methyltransferase"/>
    <property type="match status" value="1"/>
</dbReference>
<evidence type="ECO:0000256" key="1">
    <source>
        <dbReference type="ARBA" id="ARBA00022603"/>
    </source>
</evidence>
<dbReference type="PANTHER" id="PTHR46015:SF1">
    <property type="entry name" value="HOMOCYSTEINE S-METHYLTRANSFERASE-LIKE ISOFORM 1"/>
    <property type="match status" value="1"/>
</dbReference>
<dbReference type="NCBIfam" id="NF007020">
    <property type="entry name" value="PRK09485.1"/>
    <property type="match status" value="1"/>
</dbReference>
<feature type="binding site" evidence="6">
    <location>
        <position position="294"/>
    </location>
    <ligand>
        <name>Zn(2+)</name>
        <dbReference type="ChEBI" id="CHEBI:29105"/>
    </ligand>
</feature>
<dbReference type="InterPro" id="IPR003726">
    <property type="entry name" value="HCY_dom"/>
</dbReference>